<feature type="domain" description="HAMP" evidence="11">
    <location>
        <begin position="197"/>
        <end position="249"/>
    </location>
</feature>
<evidence type="ECO:0000256" key="5">
    <source>
        <dbReference type="ARBA" id="ARBA00022679"/>
    </source>
</evidence>
<dbReference type="SUPFAM" id="SSF55874">
    <property type="entry name" value="ATPase domain of HSP90 chaperone/DNA topoisomerase II/histidine kinase"/>
    <property type="match status" value="1"/>
</dbReference>
<dbReference type="HOGENOM" id="CLU_045360_1_0_4"/>
<evidence type="ECO:0000256" key="6">
    <source>
        <dbReference type="ARBA" id="ARBA00022777"/>
    </source>
</evidence>
<dbReference type="Proteomes" id="UP000001693">
    <property type="component" value="Chromosome"/>
</dbReference>
<dbReference type="RefSeq" id="WP_012345280.1">
    <property type="nucleotide sequence ID" value="NC_010524.1"/>
</dbReference>
<dbReference type="PANTHER" id="PTHR24421">
    <property type="entry name" value="NITRATE/NITRITE SENSOR PROTEIN NARX-RELATED"/>
    <property type="match status" value="1"/>
</dbReference>
<dbReference type="Pfam" id="PF02518">
    <property type="entry name" value="HATPase_c"/>
    <property type="match status" value="1"/>
</dbReference>
<evidence type="ECO:0000256" key="1">
    <source>
        <dbReference type="ARBA" id="ARBA00000085"/>
    </source>
</evidence>
<feature type="transmembrane region" description="Helical" evidence="9">
    <location>
        <begin position="174"/>
        <end position="196"/>
    </location>
</feature>
<protein>
    <recommendedName>
        <fullName evidence="3">histidine kinase</fullName>
        <ecNumber evidence="3">2.7.13.3</ecNumber>
    </recommendedName>
</protein>
<dbReference type="Gene3D" id="1.20.5.1930">
    <property type="match status" value="1"/>
</dbReference>
<dbReference type="PANTHER" id="PTHR24421:SF58">
    <property type="entry name" value="SIGNAL TRANSDUCTION HISTIDINE-PROTEIN KINASE_PHOSPHATASE UHPB"/>
    <property type="match status" value="1"/>
</dbReference>
<dbReference type="Pfam" id="PF07730">
    <property type="entry name" value="HisKA_3"/>
    <property type="match status" value="1"/>
</dbReference>
<dbReference type="Gene3D" id="3.30.565.10">
    <property type="entry name" value="Histidine kinase-like ATPase, C-terminal domain"/>
    <property type="match status" value="1"/>
</dbReference>
<keyword evidence="9" id="KW-0472">Membrane</keyword>
<evidence type="ECO:0000256" key="8">
    <source>
        <dbReference type="SAM" id="MobiDB-lite"/>
    </source>
</evidence>
<dbReference type="EMBL" id="CP001013">
    <property type="protein sequence ID" value="ACB32518.1"/>
    <property type="molecule type" value="Genomic_DNA"/>
</dbReference>
<dbReference type="SMART" id="SM00304">
    <property type="entry name" value="HAMP"/>
    <property type="match status" value="1"/>
</dbReference>
<feature type="domain" description="Histidine kinase" evidence="10">
    <location>
        <begin position="285"/>
        <end position="479"/>
    </location>
</feature>
<comment type="subcellular location">
    <subcellularLocation>
        <location evidence="2">Membrane</location>
    </subcellularLocation>
</comment>
<dbReference type="Pfam" id="PF00672">
    <property type="entry name" value="HAMP"/>
    <property type="match status" value="1"/>
</dbReference>
<feature type="transmembrane region" description="Helical" evidence="9">
    <location>
        <begin position="35"/>
        <end position="54"/>
    </location>
</feature>
<dbReference type="PROSITE" id="PS50885">
    <property type="entry name" value="HAMP"/>
    <property type="match status" value="1"/>
</dbReference>
<dbReference type="SMART" id="SM00387">
    <property type="entry name" value="HATPase_c"/>
    <property type="match status" value="1"/>
</dbReference>
<dbReference type="GO" id="GO:0046983">
    <property type="term" value="F:protein dimerization activity"/>
    <property type="evidence" value="ECO:0007669"/>
    <property type="project" value="InterPro"/>
</dbReference>
<dbReference type="PROSITE" id="PS50109">
    <property type="entry name" value="HIS_KIN"/>
    <property type="match status" value="1"/>
</dbReference>
<dbReference type="OrthoDB" id="9782588at2"/>
<sequence length="490" mass="52660">MDSSSPASPLPIAPHGTATTADPPPVAIAGRSLRFRIHLLLVGLMGLFIVALLAQQIEATRTSVREEIIAGNRVAGQLLERVGWVYRLSGPGALLEFLNQLGRVRANEITLRSDAGQELYRSPPPVYKQGRAAPDWFAHWVAPPPQRQVIRLPGGQLVVEADPSRAILDGWDDLMRMATLGGAALVLINVLVFWYVGRTLRPFKTILAGLVRLERGDYAARLPALPGREAASIGNAVNRMAAAVDGQLQARLAAYEAQRTLAESREIARQIEHHTEHERREMARELHDELGQSVTAIRSVANSLVHRLGERDAAGREMAALISSEAARLYEVMHGLIPRLTPLALDSLGLADALADLVGGARQRPGSPQIDLNTQALPAGLDAELALAAYRVVQEALNNALRHSGAARIDIAASADDTGLQITVEDDGAGLPPDWQRPGHYGLRGLRERLRGLGGELQIEGLAAPRSGVRVSASLPLVGPPATPAERPRT</sequence>
<organism evidence="12 13">
    <name type="scientific">Leptothrix cholodnii (strain ATCC 51168 / LMG 8142 / SP-6)</name>
    <name type="common">Leptothrix discophora (strain SP-6)</name>
    <dbReference type="NCBI Taxonomy" id="395495"/>
    <lineage>
        <taxon>Bacteria</taxon>
        <taxon>Pseudomonadati</taxon>
        <taxon>Pseudomonadota</taxon>
        <taxon>Betaproteobacteria</taxon>
        <taxon>Burkholderiales</taxon>
        <taxon>Sphaerotilaceae</taxon>
        <taxon>Leptothrix</taxon>
    </lineage>
</organism>
<dbReference type="AlphaFoldDB" id="B1Y7S0"/>
<dbReference type="STRING" id="395495.Lcho_0243"/>
<dbReference type="eggNOG" id="COG3851">
    <property type="taxonomic scope" value="Bacteria"/>
</dbReference>
<dbReference type="KEGG" id="lch:Lcho_0243"/>
<evidence type="ECO:0000313" key="13">
    <source>
        <dbReference type="Proteomes" id="UP000001693"/>
    </source>
</evidence>
<dbReference type="EC" id="2.7.13.3" evidence="3"/>
<dbReference type="InterPro" id="IPR050482">
    <property type="entry name" value="Sensor_HK_TwoCompSys"/>
</dbReference>
<dbReference type="InterPro" id="IPR003594">
    <property type="entry name" value="HATPase_dom"/>
</dbReference>
<keyword evidence="9" id="KW-0812">Transmembrane</keyword>
<dbReference type="InterPro" id="IPR011712">
    <property type="entry name" value="Sig_transdc_His_kin_sub3_dim/P"/>
</dbReference>
<comment type="catalytic activity">
    <reaction evidence="1">
        <text>ATP + protein L-histidine = ADP + protein N-phospho-L-histidine.</text>
        <dbReference type="EC" id="2.7.13.3"/>
    </reaction>
</comment>
<evidence type="ECO:0000259" key="10">
    <source>
        <dbReference type="PROSITE" id="PS50109"/>
    </source>
</evidence>
<evidence type="ECO:0000259" key="11">
    <source>
        <dbReference type="PROSITE" id="PS50885"/>
    </source>
</evidence>
<feature type="region of interest" description="Disordered" evidence="8">
    <location>
        <begin position="1"/>
        <end position="23"/>
    </location>
</feature>
<keyword evidence="4" id="KW-0597">Phosphoprotein</keyword>
<proteinExistence type="predicted"/>
<keyword evidence="5" id="KW-0808">Transferase</keyword>
<name>B1Y7S0_LEPCP</name>
<evidence type="ECO:0000256" key="9">
    <source>
        <dbReference type="SAM" id="Phobius"/>
    </source>
</evidence>
<evidence type="ECO:0000313" key="12">
    <source>
        <dbReference type="EMBL" id="ACB32518.1"/>
    </source>
</evidence>
<dbReference type="CDD" id="cd16917">
    <property type="entry name" value="HATPase_UhpB-NarQ-NarX-like"/>
    <property type="match status" value="1"/>
</dbReference>
<keyword evidence="9" id="KW-1133">Transmembrane helix</keyword>
<accession>B1Y7S0</accession>
<keyword evidence="13" id="KW-1185">Reference proteome</keyword>
<evidence type="ECO:0000256" key="7">
    <source>
        <dbReference type="ARBA" id="ARBA00023012"/>
    </source>
</evidence>
<dbReference type="InterPro" id="IPR003660">
    <property type="entry name" value="HAMP_dom"/>
</dbReference>
<keyword evidence="7" id="KW-0902">Two-component regulatory system</keyword>
<gene>
    <name evidence="12" type="ordered locus">Lcho_0243</name>
</gene>
<evidence type="ECO:0000256" key="2">
    <source>
        <dbReference type="ARBA" id="ARBA00004370"/>
    </source>
</evidence>
<dbReference type="InterPro" id="IPR005467">
    <property type="entry name" value="His_kinase_dom"/>
</dbReference>
<evidence type="ECO:0000256" key="3">
    <source>
        <dbReference type="ARBA" id="ARBA00012438"/>
    </source>
</evidence>
<dbReference type="GO" id="GO:0000155">
    <property type="term" value="F:phosphorelay sensor kinase activity"/>
    <property type="evidence" value="ECO:0007669"/>
    <property type="project" value="InterPro"/>
</dbReference>
<keyword evidence="6 12" id="KW-0418">Kinase</keyword>
<dbReference type="InterPro" id="IPR036890">
    <property type="entry name" value="HATPase_C_sf"/>
</dbReference>
<reference evidence="12 13" key="1">
    <citation type="submission" date="2008-03" db="EMBL/GenBank/DDBJ databases">
        <title>Complete sequence of Leptothrix cholodnii SP-6.</title>
        <authorList>
            <consortium name="US DOE Joint Genome Institute"/>
            <person name="Copeland A."/>
            <person name="Lucas S."/>
            <person name="Lapidus A."/>
            <person name="Glavina del Rio T."/>
            <person name="Dalin E."/>
            <person name="Tice H."/>
            <person name="Bruce D."/>
            <person name="Goodwin L."/>
            <person name="Pitluck S."/>
            <person name="Chertkov O."/>
            <person name="Brettin T."/>
            <person name="Detter J.C."/>
            <person name="Han C."/>
            <person name="Kuske C.R."/>
            <person name="Schmutz J."/>
            <person name="Larimer F."/>
            <person name="Land M."/>
            <person name="Hauser L."/>
            <person name="Kyrpides N."/>
            <person name="Lykidis A."/>
            <person name="Emerson D."/>
            <person name="Richardson P."/>
        </authorList>
    </citation>
    <scope>NUCLEOTIDE SEQUENCE [LARGE SCALE GENOMIC DNA]</scope>
    <source>
        <strain evidence="13">ATCC 51168 / LMG 8142 / SP-6</strain>
    </source>
</reference>
<dbReference type="GO" id="GO:0016020">
    <property type="term" value="C:membrane"/>
    <property type="evidence" value="ECO:0007669"/>
    <property type="project" value="UniProtKB-SubCell"/>
</dbReference>
<evidence type="ECO:0000256" key="4">
    <source>
        <dbReference type="ARBA" id="ARBA00022553"/>
    </source>
</evidence>